<evidence type="ECO:0000313" key="3">
    <source>
        <dbReference type="Proteomes" id="UP000727407"/>
    </source>
</evidence>
<evidence type="ECO:0000313" key="2">
    <source>
        <dbReference type="EMBL" id="KAF5889943.1"/>
    </source>
</evidence>
<proteinExistence type="predicted"/>
<sequence length="93" mass="10134">MTSARMCSEVALISRGTREARGSNQSAATVREAHQTHAGTHALSEQDRLIRSLHQDACEAGKTTYTDPESGYTVFTEVAHKKRGRCCGSACRH</sequence>
<reference evidence="2" key="1">
    <citation type="submission" date="2020-07" db="EMBL/GenBank/DDBJ databases">
        <title>Clarias magur genome sequencing, assembly and annotation.</title>
        <authorList>
            <person name="Kushwaha B."/>
            <person name="Kumar R."/>
            <person name="Das P."/>
            <person name="Joshi C.G."/>
            <person name="Kumar D."/>
            <person name="Nagpure N.S."/>
            <person name="Pandey M."/>
            <person name="Agarwal S."/>
            <person name="Srivastava S."/>
            <person name="Singh M."/>
            <person name="Sahoo L."/>
            <person name="Jayasankar P."/>
            <person name="Meher P.K."/>
            <person name="Koringa P.G."/>
            <person name="Iquebal M.A."/>
            <person name="Das S.P."/>
            <person name="Bit A."/>
            <person name="Patnaik S."/>
            <person name="Patel N."/>
            <person name="Shah T.M."/>
            <person name="Hinsu A."/>
            <person name="Jena J.K."/>
        </authorList>
    </citation>
    <scope>NUCLEOTIDE SEQUENCE</scope>
    <source>
        <strain evidence="2">CIFAMagur01</strain>
        <tissue evidence="2">Testis</tissue>
    </source>
</reference>
<dbReference type="InterPro" id="IPR040807">
    <property type="entry name" value="DUF5522"/>
</dbReference>
<accession>A0A8J4TD60</accession>
<keyword evidence="3" id="KW-1185">Reference proteome</keyword>
<feature type="non-terminal residue" evidence="2">
    <location>
        <position position="93"/>
    </location>
</feature>
<name>A0A8J4TD60_CLAMG</name>
<gene>
    <name evidence="2" type="ORF">DAT39_020357</name>
</gene>
<dbReference type="AlphaFoldDB" id="A0A8J4TD60"/>
<feature type="region of interest" description="Disordered" evidence="1">
    <location>
        <begin position="17"/>
        <end position="44"/>
    </location>
</feature>
<dbReference type="Pfam" id="PF17653">
    <property type="entry name" value="DUF5522"/>
    <property type="match status" value="1"/>
</dbReference>
<evidence type="ECO:0000256" key="1">
    <source>
        <dbReference type="SAM" id="MobiDB-lite"/>
    </source>
</evidence>
<dbReference type="EMBL" id="QNUK01000747">
    <property type="protein sequence ID" value="KAF5889943.1"/>
    <property type="molecule type" value="Genomic_DNA"/>
</dbReference>
<dbReference type="Proteomes" id="UP000727407">
    <property type="component" value="Unassembled WGS sequence"/>
</dbReference>
<dbReference type="PANTHER" id="PTHR21037">
    <property type="entry name" value="39S RIBOSOMAL PROTEIN L14, MITOCHONDRIAL"/>
    <property type="match status" value="1"/>
</dbReference>
<comment type="caution">
    <text evidence="2">The sequence shown here is derived from an EMBL/GenBank/DDBJ whole genome shotgun (WGS) entry which is preliminary data.</text>
</comment>
<dbReference type="PANTHER" id="PTHR21037:SF2">
    <property type="entry name" value="SIMILAR TO NOVEL PROTEIN"/>
    <property type="match status" value="1"/>
</dbReference>
<protein>
    <submittedName>
        <fullName evidence="2">Uncharacterized protein</fullName>
    </submittedName>
</protein>
<dbReference type="OrthoDB" id="274765at2759"/>
<organism evidence="2 3">
    <name type="scientific">Clarias magur</name>
    <name type="common">Asian catfish</name>
    <name type="synonym">Macropteronotus magur</name>
    <dbReference type="NCBI Taxonomy" id="1594786"/>
    <lineage>
        <taxon>Eukaryota</taxon>
        <taxon>Metazoa</taxon>
        <taxon>Chordata</taxon>
        <taxon>Craniata</taxon>
        <taxon>Vertebrata</taxon>
        <taxon>Euteleostomi</taxon>
        <taxon>Actinopterygii</taxon>
        <taxon>Neopterygii</taxon>
        <taxon>Teleostei</taxon>
        <taxon>Ostariophysi</taxon>
        <taxon>Siluriformes</taxon>
        <taxon>Clariidae</taxon>
        <taxon>Clarias</taxon>
    </lineage>
</organism>